<dbReference type="Gene3D" id="1.10.3720.10">
    <property type="entry name" value="MetI-like"/>
    <property type="match status" value="1"/>
</dbReference>
<proteinExistence type="inferred from homology"/>
<dbReference type="SUPFAM" id="SSF161098">
    <property type="entry name" value="MetI-like"/>
    <property type="match status" value="1"/>
</dbReference>
<dbReference type="PANTHER" id="PTHR43744:SF12">
    <property type="entry name" value="ABC TRANSPORTER PERMEASE PROTEIN MG189-RELATED"/>
    <property type="match status" value="1"/>
</dbReference>
<evidence type="ECO:0000256" key="5">
    <source>
        <dbReference type="ARBA" id="ARBA00022989"/>
    </source>
</evidence>
<organism evidence="9">
    <name type="scientific">uncultured Thermomicrobiales bacterium</name>
    <dbReference type="NCBI Taxonomy" id="1645740"/>
    <lineage>
        <taxon>Bacteria</taxon>
        <taxon>Pseudomonadati</taxon>
        <taxon>Thermomicrobiota</taxon>
        <taxon>Thermomicrobia</taxon>
        <taxon>Thermomicrobiales</taxon>
        <taxon>environmental samples</taxon>
    </lineage>
</organism>
<evidence type="ECO:0000256" key="3">
    <source>
        <dbReference type="ARBA" id="ARBA00022475"/>
    </source>
</evidence>
<dbReference type="GO" id="GO:0005886">
    <property type="term" value="C:plasma membrane"/>
    <property type="evidence" value="ECO:0007669"/>
    <property type="project" value="UniProtKB-SubCell"/>
</dbReference>
<evidence type="ECO:0000256" key="2">
    <source>
        <dbReference type="ARBA" id="ARBA00022448"/>
    </source>
</evidence>
<feature type="transmembrane region" description="Helical" evidence="7">
    <location>
        <begin position="127"/>
        <end position="149"/>
    </location>
</feature>
<evidence type="ECO:0000313" key="9">
    <source>
        <dbReference type="EMBL" id="CAA9541899.1"/>
    </source>
</evidence>
<dbReference type="PANTHER" id="PTHR43744">
    <property type="entry name" value="ABC TRANSPORTER PERMEASE PROTEIN MG189-RELATED-RELATED"/>
    <property type="match status" value="1"/>
</dbReference>
<keyword evidence="4 7" id="KW-0812">Transmembrane</keyword>
<dbReference type="InterPro" id="IPR035906">
    <property type="entry name" value="MetI-like_sf"/>
</dbReference>
<feature type="transmembrane region" description="Helical" evidence="7">
    <location>
        <begin position="259"/>
        <end position="280"/>
    </location>
</feature>
<sequence length="295" mass="33043">MASTPVFPTQTERGTYRSSRKVQARVLEGVTHVILILGALTMIVPFLWMISTSLKDFGQVFIIPPSWIPNPIQWGNYPDSLNALPFARAYWNSTYIAVVVVASQLLTCSMAGYAFARIPFPFRNQLFIVFLATLMIPQQVTIIPTFIIMRNLGLIDNHLSLIIPSALFNAFGVFLLRQFIMGLPQELEESAVLDGANRLRIYWQIILPLIKAPLAALGIFSFLGQWNNLFTANIFLSSPDNYTVPLLLNQFKGLYITDWTLMMAAATIAVVPVLLVYLVGQRYIIEGVALTGIKR</sequence>
<feature type="transmembrane region" description="Helical" evidence="7">
    <location>
        <begin position="94"/>
        <end position="115"/>
    </location>
</feature>
<comment type="similarity">
    <text evidence="7">Belongs to the binding-protein-dependent transport system permease family.</text>
</comment>
<dbReference type="AlphaFoldDB" id="A0A6J4U666"/>
<reference evidence="9" key="1">
    <citation type="submission" date="2020-02" db="EMBL/GenBank/DDBJ databases">
        <authorList>
            <person name="Meier V. D."/>
        </authorList>
    </citation>
    <scope>NUCLEOTIDE SEQUENCE</scope>
    <source>
        <strain evidence="9">AVDCRST_MAG33</strain>
    </source>
</reference>
<evidence type="ECO:0000256" key="6">
    <source>
        <dbReference type="ARBA" id="ARBA00023136"/>
    </source>
</evidence>
<protein>
    <submittedName>
        <fullName evidence="9">ABC transporter, permease protein 2 (Cluster 1, maltose/g3p/polyamine/iron)</fullName>
    </submittedName>
</protein>
<dbReference type="GO" id="GO:0055085">
    <property type="term" value="P:transmembrane transport"/>
    <property type="evidence" value="ECO:0007669"/>
    <property type="project" value="InterPro"/>
</dbReference>
<keyword evidence="6 7" id="KW-0472">Membrane</keyword>
<dbReference type="EMBL" id="CADCWK010000008">
    <property type="protein sequence ID" value="CAA9541899.1"/>
    <property type="molecule type" value="Genomic_DNA"/>
</dbReference>
<evidence type="ECO:0000256" key="1">
    <source>
        <dbReference type="ARBA" id="ARBA00004651"/>
    </source>
</evidence>
<keyword evidence="2 7" id="KW-0813">Transport</keyword>
<feature type="domain" description="ABC transmembrane type-1" evidence="8">
    <location>
        <begin position="90"/>
        <end position="280"/>
    </location>
</feature>
<dbReference type="CDD" id="cd06261">
    <property type="entry name" value="TM_PBP2"/>
    <property type="match status" value="1"/>
</dbReference>
<keyword evidence="5 7" id="KW-1133">Transmembrane helix</keyword>
<evidence type="ECO:0000256" key="7">
    <source>
        <dbReference type="RuleBase" id="RU363032"/>
    </source>
</evidence>
<gene>
    <name evidence="9" type="ORF">AVDCRST_MAG33-95</name>
</gene>
<feature type="transmembrane region" description="Helical" evidence="7">
    <location>
        <begin position="26"/>
        <end position="50"/>
    </location>
</feature>
<evidence type="ECO:0000256" key="4">
    <source>
        <dbReference type="ARBA" id="ARBA00022692"/>
    </source>
</evidence>
<name>A0A6J4U666_9BACT</name>
<dbReference type="InterPro" id="IPR000515">
    <property type="entry name" value="MetI-like"/>
</dbReference>
<accession>A0A6J4U666</accession>
<keyword evidence="3" id="KW-1003">Cell membrane</keyword>
<dbReference type="PROSITE" id="PS50928">
    <property type="entry name" value="ABC_TM1"/>
    <property type="match status" value="1"/>
</dbReference>
<evidence type="ECO:0000259" key="8">
    <source>
        <dbReference type="PROSITE" id="PS50928"/>
    </source>
</evidence>
<feature type="transmembrane region" description="Helical" evidence="7">
    <location>
        <begin position="201"/>
        <end position="223"/>
    </location>
</feature>
<comment type="subcellular location">
    <subcellularLocation>
        <location evidence="1 7">Cell membrane</location>
        <topology evidence="1 7">Multi-pass membrane protein</topology>
    </subcellularLocation>
</comment>
<dbReference type="Pfam" id="PF00528">
    <property type="entry name" value="BPD_transp_1"/>
    <property type="match status" value="1"/>
</dbReference>
<feature type="transmembrane region" description="Helical" evidence="7">
    <location>
        <begin position="161"/>
        <end position="180"/>
    </location>
</feature>